<dbReference type="InterPro" id="IPR005104">
    <property type="entry name" value="WHTH_HrcA_DNA-bd"/>
</dbReference>
<dbReference type="InterPro" id="IPR029016">
    <property type="entry name" value="GAF-like_dom_sf"/>
</dbReference>
<dbReference type="EMBL" id="UINC01003647">
    <property type="protein sequence ID" value="SVA08117.1"/>
    <property type="molecule type" value="Genomic_DNA"/>
</dbReference>
<evidence type="ECO:0000313" key="7">
    <source>
        <dbReference type="EMBL" id="SVA08117.1"/>
    </source>
</evidence>
<dbReference type="PIRSF" id="PIRSF005485">
    <property type="entry name" value="HrcA"/>
    <property type="match status" value="1"/>
</dbReference>
<keyword evidence="4" id="KW-0804">Transcription</keyword>
<keyword evidence="1" id="KW-0678">Repressor</keyword>
<dbReference type="HAMAP" id="MF_00081">
    <property type="entry name" value="HrcA"/>
    <property type="match status" value="1"/>
</dbReference>
<dbReference type="GO" id="GO:0045892">
    <property type="term" value="P:negative regulation of DNA-templated transcription"/>
    <property type="evidence" value="ECO:0007669"/>
    <property type="project" value="TreeGrafter"/>
</dbReference>
<feature type="non-terminal residue" evidence="7">
    <location>
        <position position="1"/>
    </location>
</feature>
<dbReference type="Pfam" id="PF01628">
    <property type="entry name" value="HrcA"/>
    <property type="match status" value="1"/>
</dbReference>
<dbReference type="Gene3D" id="3.30.450.40">
    <property type="match status" value="1"/>
</dbReference>
<feature type="domain" description="Heat-inducible transcription repressor HrcA C-terminal" evidence="5">
    <location>
        <begin position="120"/>
        <end position="334"/>
    </location>
</feature>
<feature type="domain" description="Winged helix-turn-helix transcription repressor HrcA DNA-binding" evidence="6">
    <location>
        <begin position="15"/>
        <end position="83"/>
    </location>
</feature>
<dbReference type="NCBIfam" id="TIGR00331">
    <property type="entry name" value="hrcA"/>
    <property type="match status" value="1"/>
</dbReference>
<dbReference type="Gene3D" id="1.10.10.10">
    <property type="entry name" value="Winged helix-like DNA-binding domain superfamily/Winged helix DNA-binding domain"/>
    <property type="match status" value="1"/>
</dbReference>
<dbReference type="InterPro" id="IPR021153">
    <property type="entry name" value="HrcA_C"/>
</dbReference>
<evidence type="ECO:0000256" key="1">
    <source>
        <dbReference type="ARBA" id="ARBA00022491"/>
    </source>
</evidence>
<accession>A0A381T0A2</accession>
<dbReference type="InterPro" id="IPR036388">
    <property type="entry name" value="WH-like_DNA-bd_sf"/>
</dbReference>
<name>A0A381T0A2_9ZZZZ</name>
<evidence type="ECO:0000259" key="5">
    <source>
        <dbReference type="Pfam" id="PF01628"/>
    </source>
</evidence>
<keyword evidence="2" id="KW-0805">Transcription regulation</keyword>
<dbReference type="InterPro" id="IPR036390">
    <property type="entry name" value="WH_DNA-bd_sf"/>
</dbReference>
<dbReference type="AlphaFoldDB" id="A0A381T0A2"/>
<gene>
    <name evidence="7" type="ORF">METZ01_LOCUS60971</name>
</gene>
<evidence type="ECO:0000259" key="6">
    <source>
        <dbReference type="Pfam" id="PF03444"/>
    </source>
</evidence>
<keyword evidence="3" id="KW-0346">Stress response</keyword>
<evidence type="ECO:0008006" key="8">
    <source>
        <dbReference type="Google" id="ProtNLM"/>
    </source>
</evidence>
<dbReference type="SUPFAM" id="SSF46785">
    <property type="entry name" value="Winged helix' DNA-binding domain"/>
    <property type="match status" value="1"/>
</dbReference>
<dbReference type="Pfam" id="PF03444">
    <property type="entry name" value="WHD_HrcA"/>
    <property type="match status" value="1"/>
</dbReference>
<reference evidence="7" key="1">
    <citation type="submission" date="2018-05" db="EMBL/GenBank/DDBJ databases">
        <authorList>
            <person name="Lanie J.A."/>
            <person name="Ng W.-L."/>
            <person name="Kazmierczak K.M."/>
            <person name="Andrzejewski T.M."/>
            <person name="Davidsen T.M."/>
            <person name="Wayne K.J."/>
            <person name="Tettelin H."/>
            <person name="Glass J.I."/>
            <person name="Rusch D."/>
            <person name="Podicherti R."/>
            <person name="Tsui H.-C.T."/>
            <person name="Winkler M.E."/>
        </authorList>
    </citation>
    <scope>NUCLEOTIDE SEQUENCE</scope>
</reference>
<dbReference type="GO" id="GO:0003677">
    <property type="term" value="F:DNA binding"/>
    <property type="evidence" value="ECO:0007669"/>
    <property type="project" value="InterPro"/>
</dbReference>
<evidence type="ECO:0000256" key="3">
    <source>
        <dbReference type="ARBA" id="ARBA00023016"/>
    </source>
</evidence>
<dbReference type="PANTHER" id="PTHR34824:SF1">
    <property type="entry name" value="HEAT-INDUCIBLE TRANSCRIPTION REPRESSOR HRCA"/>
    <property type="match status" value="1"/>
</dbReference>
<proteinExistence type="inferred from homology"/>
<organism evidence="7">
    <name type="scientific">marine metagenome</name>
    <dbReference type="NCBI Taxonomy" id="408172"/>
    <lineage>
        <taxon>unclassified sequences</taxon>
        <taxon>metagenomes</taxon>
        <taxon>ecological metagenomes</taxon>
    </lineage>
</organism>
<dbReference type="InterPro" id="IPR023120">
    <property type="entry name" value="WHTH_transcript_rep_HrcA_IDD"/>
</dbReference>
<evidence type="ECO:0000256" key="4">
    <source>
        <dbReference type="ARBA" id="ARBA00023163"/>
    </source>
</evidence>
<evidence type="ECO:0000256" key="2">
    <source>
        <dbReference type="ARBA" id="ARBA00023015"/>
    </source>
</evidence>
<sequence length="349" mass="39290">VNIIDKADLNMPSHRARRILSAIVDKYIQEGIPIGSKSLSLADNIGLSPASIRNVMSDLEELGFIASPYTSSGRVPTSKGYRFFIDSLLKLQPVEATELERIKKRVNFHESNSRELAISVSSTLSAITKLAGIVTIPKQQVTRLKEIDFIQLSEKRILAIIVMNETEVENRILQMKRDYSKDELKQASNYLNTHYKGRSLSYIKKHLINELIQTKDSVNSLMSDLIDIADQVLDFDESDEYIVAGQRRLMDFHELSDIKKLRQLFDAFKEKQQLLELLDKSMSTSGIQIFIGEESGYQMFDNCTLITSPYTTEDGAIGVLGVIGPTRIAYQKVIPIVDITAKLLGKSLK</sequence>
<dbReference type="Gene3D" id="3.30.390.60">
    <property type="entry name" value="Heat-inducible transcription repressor hrca homolog, domain 3"/>
    <property type="match status" value="1"/>
</dbReference>
<dbReference type="InterPro" id="IPR002571">
    <property type="entry name" value="HrcA"/>
</dbReference>
<dbReference type="SUPFAM" id="SSF55781">
    <property type="entry name" value="GAF domain-like"/>
    <property type="match status" value="1"/>
</dbReference>
<protein>
    <recommendedName>
        <fullName evidence="8">Heat-inducible transcription repressor HrcA C-terminal domain-containing protein</fullName>
    </recommendedName>
</protein>
<dbReference type="PANTHER" id="PTHR34824">
    <property type="entry name" value="HEAT-INDUCIBLE TRANSCRIPTION REPRESSOR HRCA"/>
    <property type="match status" value="1"/>
</dbReference>